<comment type="subcellular location">
    <subcellularLocation>
        <location evidence="1">Cell membrane</location>
    </subcellularLocation>
</comment>
<dbReference type="PANTHER" id="PTHR42755">
    <property type="entry name" value="3-DEOXY-MANNO-OCTULOSONATE CYTIDYLYLTRANSFERASE"/>
    <property type="match status" value="1"/>
</dbReference>
<dbReference type="InterPro" id="IPR039901">
    <property type="entry name" value="Kdotransferase"/>
</dbReference>
<dbReference type="GO" id="GO:0009244">
    <property type="term" value="P:lipopolysaccharide core region biosynthetic process"/>
    <property type="evidence" value="ECO:0007669"/>
    <property type="project" value="UniProtKB-UniRule"/>
</dbReference>
<dbReference type="Proteomes" id="UP000243507">
    <property type="component" value="Unassembled WGS sequence"/>
</dbReference>
<reference evidence="2 3" key="1">
    <citation type="submission" date="2017-09" db="EMBL/GenBank/DDBJ databases">
        <title>A multilocus sequence analysis scheme for characterization of bacteria in the genus Thioclava.</title>
        <authorList>
            <person name="Liu Y."/>
            <person name="Shao Z."/>
        </authorList>
    </citation>
    <scope>NUCLEOTIDE SEQUENCE [LARGE SCALE GENOMIC DNA]</scope>
    <source>
        <strain evidence="2 3">CAU 1312</strain>
    </source>
</reference>
<name>A0A2A4CPI4_9RHOB</name>
<dbReference type="Gene3D" id="3.40.50.2000">
    <property type="entry name" value="Glycogen Phosphorylase B"/>
    <property type="match status" value="1"/>
</dbReference>
<evidence type="ECO:0000256" key="1">
    <source>
        <dbReference type="RuleBase" id="RU365103"/>
    </source>
</evidence>
<dbReference type="AlphaFoldDB" id="A0A2A4CPI4"/>
<dbReference type="PANTHER" id="PTHR42755:SF1">
    <property type="entry name" value="3-DEOXY-D-MANNO-OCTULOSONIC ACID TRANSFERASE, MITOCHONDRIAL-RELATED"/>
    <property type="match status" value="1"/>
</dbReference>
<comment type="function">
    <text evidence="1">Involved in lipopolysaccharide (LPS) biosynthesis. Catalyzes the transfer of 3-deoxy-D-manno-octulosonate (Kdo) residue(s) from CMP-Kdo to lipid IV(A), the tetraacyldisaccharide-1,4'-bisphosphate precursor of lipid A.</text>
</comment>
<accession>A0A2A4CPI4</accession>
<comment type="catalytic activity">
    <reaction evidence="1">
        <text>lipid IVA (E. coli) + CMP-3-deoxy-beta-D-manno-octulosonate = alpha-Kdo-(2-&gt;6)-lipid IVA (E. coli) + CMP + H(+)</text>
        <dbReference type="Rhea" id="RHEA:28066"/>
        <dbReference type="ChEBI" id="CHEBI:15378"/>
        <dbReference type="ChEBI" id="CHEBI:58603"/>
        <dbReference type="ChEBI" id="CHEBI:60364"/>
        <dbReference type="ChEBI" id="CHEBI:60377"/>
        <dbReference type="ChEBI" id="CHEBI:85987"/>
        <dbReference type="EC" id="2.4.99.12"/>
    </reaction>
</comment>
<dbReference type="UniPathway" id="UPA00958"/>
<gene>
    <name evidence="2" type="ORF">CLN94_09370</name>
</gene>
<comment type="caution">
    <text evidence="2">The sequence shown here is derived from an EMBL/GenBank/DDBJ whole genome shotgun (WGS) entry which is preliminary data.</text>
</comment>
<dbReference type="EMBL" id="NTJD01000006">
    <property type="protein sequence ID" value="PCD76387.1"/>
    <property type="molecule type" value="Genomic_DNA"/>
</dbReference>
<protein>
    <recommendedName>
        <fullName evidence="1">3-deoxy-D-manno-octulosonic acid transferase</fullName>
        <shortName evidence="1">Kdo transferase</shortName>
        <ecNumber evidence="1">2.4.99.12</ecNumber>
    </recommendedName>
    <alternativeName>
        <fullName evidence="1">Lipid IV(A) 3-deoxy-D-manno-octulosonic acid transferase</fullName>
    </alternativeName>
</protein>
<keyword evidence="3" id="KW-1185">Reference proteome</keyword>
<keyword evidence="1" id="KW-0472">Membrane</keyword>
<dbReference type="EC" id="2.4.99.12" evidence="1"/>
<sequence>MLSSDEAAPRARLILEALLRQPRPVRITLVVPQGAPVPDLPAADEAISVQAESAPIHQARMLRHDAPDLALVLGAPLSTSVTDAAEGLAVPVIWAEAVALPERPGLLGRRERRRQLESLAHIFARDLDGMEGLQAEGAPAERLTLGGMLTLPAEPLTCSEAERSSFAARIRTRPVWLAAAVPEAELETVLAAHRQALRHAHRMLLLLAPEDDRLGPFWADRLEAEGWRTARRSLEGEADEDVQIFIADDAQEYGLWYRLAPMTYMGGTLSGPCATPHDPLEAAALGSALVHGPVYAPHSETYNRLIAARASRALRNAGQLGDAVADLIAPDRAALLAQNAWGVSSGGAGFAEQIVATAIDVIDARAAEEG</sequence>
<dbReference type="RefSeq" id="WP_096433513.1">
    <property type="nucleotide sequence ID" value="NZ_NTJD01000006.1"/>
</dbReference>
<keyword evidence="1" id="KW-1003">Cell membrane</keyword>
<keyword evidence="1" id="KW-0448">Lipopolysaccharide biosynthesis</keyword>
<comment type="similarity">
    <text evidence="1">Belongs to the glycosyltransferase group 1 family.</text>
</comment>
<dbReference type="GO" id="GO:0005886">
    <property type="term" value="C:plasma membrane"/>
    <property type="evidence" value="ECO:0007669"/>
    <property type="project" value="UniProtKB-SubCell"/>
</dbReference>
<evidence type="ECO:0000313" key="2">
    <source>
        <dbReference type="EMBL" id="PCD76387.1"/>
    </source>
</evidence>
<dbReference type="GO" id="GO:0009245">
    <property type="term" value="P:lipid A biosynthetic process"/>
    <property type="evidence" value="ECO:0007669"/>
    <property type="project" value="TreeGrafter"/>
</dbReference>
<keyword evidence="1" id="KW-0808">Transferase</keyword>
<organism evidence="2 3">
    <name type="scientific">Pseudothioclava arenosa</name>
    <dbReference type="NCBI Taxonomy" id="1795308"/>
    <lineage>
        <taxon>Bacteria</taxon>
        <taxon>Pseudomonadati</taxon>
        <taxon>Pseudomonadota</taxon>
        <taxon>Alphaproteobacteria</taxon>
        <taxon>Rhodobacterales</taxon>
        <taxon>Paracoccaceae</taxon>
        <taxon>Pseudothioclava</taxon>
    </lineage>
</organism>
<dbReference type="OrthoDB" id="9789797at2"/>
<dbReference type="GO" id="GO:0043842">
    <property type="term" value="F:Kdo transferase activity"/>
    <property type="evidence" value="ECO:0007669"/>
    <property type="project" value="UniProtKB-EC"/>
</dbReference>
<comment type="pathway">
    <text evidence="1">Bacterial outer membrane biogenesis; LPS core biosynthesis.</text>
</comment>
<evidence type="ECO:0000313" key="3">
    <source>
        <dbReference type="Proteomes" id="UP000243507"/>
    </source>
</evidence>
<proteinExistence type="inferred from homology"/>